<sequence length="92" mass="10203">MSPGFVEVVGSGTTSFVGLLNNTNTLKYSIAEGEGVKEFEVDAAIYEALGKHPRIIEYLGQTRYGIKLKRGFRLTEHLEDGADLSLKLKWVQ</sequence>
<dbReference type="GO" id="GO:0016301">
    <property type="term" value="F:kinase activity"/>
    <property type="evidence" value="ECO:0007669"/>
    <property type="project" value="UniProtKB-KW"/>
</dbReference>
<dbReference type="AlphaFoldDB" id="A0A9W7W1N2"/>
<dbReference type="OrthoDB" id="1668230at2759"/>
<dbReference type="EMBL" id="RIBY02001934">
    <property type="protein sequence ID" value="KAH9826987.1"/>
    <property type="molecule type" value="Genomic_DNA"/>
</dbReference>
<gene>
    <name evidence="1" type="ORF">Tdes44962_MAKER03218</name>
</gene>
<keyword evidence="2" id="KW-1185">Reference proteome</keyword>
<organism evidence="1 2">
    <name type="scientific">Teratosphaeria destructans</name>
    <dbReference type="NCBI Taxonomy" id="418781"/>
    <lineage>
        <taxon>Eukaryota</taxon>
        <taxon>Fungi</taxon>
        <taxon>Dikarya</taxon>
        <taxon>Ascomycota</taxon>
        <taxon>Pezizomycotina</taxon>
        <taxon>Dothideomycetes</taxon>
        <taxon>Dothideomycetidae</taxon>
        <taxon>Mycosphaerellales</taxon>
        <taxon>Teratosphaeriaceae</taxon>
        <taxon>Teratosphaeria</taxon>
    </lineage>
</organism>
<reference evidence="1 2" key="1">
    <citation type="journal article" date="2018" name="IMA Fungus">
        <title>IMA Genome-F 10: Nine draft genome sequences of Claviceps purpurea s.lat., including C. arundinis, C. humidiphila, and C. cf. spartinae, pseudomolecules for the pitch canker pathogen Fusarium circinatum, draft genome of Davidsoniella eucalypti, Grosmannia galeiformis, Quambalaria eucalypti, and Teratosphaeria destructans.</title>
        <authorList>
            <person name="Wingfield B.D."/>
            <person name="Liu M."/>
            <person name="Nguyen H.D."/>
            <person name="Lane F.A."/>
            <person name="Morgan S.W."/>
            <person name="De Vos L."/>
            <person name="Wilken P.M."/>
            <person name="Duong T.A."/>
            <person name="Aylward J."/>
            <person name="Coetzee M.P."/>
            <person name="Dadej K."/>
            <person name="De Beer Z.W."/>
            <person name="Findlay W."/>
            <person name="Havenga M."/>
            <person name="Kolarik M."/>
            <person name="Menzies J.G."/>
            <person name="Naidoo K."/>
            <person name="Pochopski O."/>
            <person name="Shoukouhi P."/>
            <person name="Santana Q.C."/>
            <person name="Seifert K.A."/>
            <person name="Soal N."/>
            <person name="Steenkamp E.T."/>
            <person name="Tatham C.T."/>
            <person name="van der Nest M.A."/>
            <person name="Wingfield M.J."/>
        </authorList>
    </citation>
    <scope>NUCLEOTIDE SEQUENCE [LARGE SCALE GENOMIC DNA]</scope>
    <source>
        <strain evidence="1">CMW44962</strain>
    </source>
</reference>
<reference evidence="1 2" key="2">
    <citation type="journal article" date="2021" name="Curr. Genet.">
        <title>Genetic response to nitrogen starvation in the aggressive Eucalyptus foliar pathogen Teratosphaeria destructans.</title>
        <authorList>
            <person name="Havenga M."/>
            <person name="Wingfield B.D."/>
            <person name="Wingfield M.J."/>
            <person name="Dreyer L.L."/>
            <person name="Roets F."/>
            <person name="Aylward J."/>
        </authorList>
    </citation>
    <scope>NUCLEOTIDE SEQUENCE [LARGE SCALE GENOMIC DNA]</scope>
    <source>
        <strain evidence="1">CMW44962</strain>
    </source>
</reference>
<protein>
    <submittedName>
        <fullName evidence="1">Kinase-like protein</fullName>
    </submittedName>
</protein>
<name>A0A9W7W1N2_9PEZI</name>
<accession>A0A9W7W1N2</accession>
<proteinExistence type="predicted"/>
<evidence type="ECO:0000313" key="2">
    <source>
        <dbReference type="Proteomes" id="UP001138500"/>
    </source>
</evidence>
<dbReference type="Proteomes" id="UP001138500">
    <property type="component" value="Unassembled WGS sequence"/>
</dbReference>
<comment type="caution">
    <text evidence="1">The sequence shown here is derived from an EMBL/GenBank/DDBJ whole genome shotgun (WGS) entry which is preliminary data.</text>
</comment>
<evidence type="ECO:0000313" key="1">
    <source>
        <dbReference type="EMBL" id="KAH9826987.1"/>
    </source>
</evidence>